<evidence type="ECO:0000313" key="4">
    <source>
        <dbReference type="Proteomes" id="UP000295122"/>
    </source>
</evidence>
<dbReference type="SUPFAM" id="SSF56784">
    <property type="entry name" value="HAD-like"/>
    <property type="match status" value="1"/>
</dbReference>
<keyword evidence="1 2" id="KW-0732">Signal</keyword>
<gene>
    <name evidence="3" type="ORF">EV668_0147</name>
</gene>
<name>A0A4R7C3A5_9HYPH</name>
<sequence length="238" mass="25748">MARSKWSLSSAAALWLLCGCAALAQPVPFAGTKDEPPNVGDAKRAATEYYQSGRYQTALAGVAAEAQAWIGERARQVDRPAVVFDIDDTALSNWEVIQADDFGRVFGGPCEKLPEGPCGWVSWDLLARSPAIPATLSLYRFARTQGAAVFFITGRDETQRAATERNLKAAGYDDYVRLDMVPVGAHFPKAAAYKAPLRAAIEAAGYRIIANVGDQPSDLEGGHAERAFLLPNPFYRIP</sequence>
<dbReference type="InterPro" id="IPR023214">
    <property type="entry name" value="HAD_sf"/>
</dbReference>
<dbReference type="Gene3D" id="3.40.50.1000">
    <property type="entry name" value="HAD superfamily/HAD-like"/>
    <property type="match status" value="1"/>
</dbReference>
<comment type="caution">
    <text evidence="3">The sequence shown here is derived from an EMBL/GenBank/DDBJ whole genome shotgun (WGS) entry which is preliminary data.</text>
</comment>
<dbReference type="InterPro" id="IPR036412">
    <property type="entry name" value="HAD-like_sf"/>
</dbReference>
<evidence type="ECO:0000256" key="2">
    <source>
        <dbReference type="SAM" id="SignalP"/>
    </source>
</evidence>
<feature type="signal peptide" evidence="2">
    <location>
        <begin position="1"/>
        <end position="24"/>
    </location>
</feature>
<proteinExistence type="predicted"/>
<dbReference type="EMBL" id="SNZR01000011">
    <property type="protein sequence ID" value="TDR92904.1"/>
    <property type="molecule type" value="Genomic_DNA"/>
</dbReference>
<reference evidence="3 4" key="1">
    <citation type="submission" date="2019-03" db="EMBL/GenBank/DDBJ databases">
        <title>Genomic Encyclopedia of Type Strains, Phase IV (KMG-IV): sequencing the most valuable type-strain genomes for metagenomic binning, comparative biology and taxonomic classification.</title>
        <authorList>
            <person name="Goeker M."/>
        </authorList>
    </citation>
    <scope>NUCLEOTIDE SEQUENCE [LARGE SCALE GENOMIC DNA]</scope>
    <source>
        <strain evidence="3 4">DSM 25903</strain>
    </source>
</reference>
<accession>A0A4R7C3A5</accession>
<dbReference type="AlphaFoldDB" id="A0A4R7C3A5"/>
<dbReference type="PANTHER" id="PTHR31284">
    <property type="entry name" value="ACID PHOSPHATASE-LIKE PROTEIN"/>
    <property type="match status" value="1"/>
</dbReference>
<keyword evidence="4" id="KW-1185">Reference proteome</keyword>
<organism evidence="3 4">
    <name type="scientific">Enterovirga rhinocerotis</name>
    <dbReference type="NCBI Taxonomy" id="1339210"/>
    <lineage>
        <taxon>Bacteria</taxon>
        <taxon>Pseudomonadati</taxon>
        <taxon>Pseudomonadota</taxon>
        <taxon>Alphaproteobacteria</taxon>
        <taxon>Hyphomicrobiales</taxon>
        <taxon>Methylobacteriaceae</taxon>
        <taxon>Enterovirga</taxon>
    </lineage>
</organism>
<protein>
    <submittedName>
        <fullName evidence="3">Putative secreted acid phosphatase</fullName>
    </submittedName>
</protein>
<evidence type="ECO:0000313" key="3">
    <source>
        <dbReference type="EMBL" id="TDR92904.1"/>
    </source>
</evidence>
<dbReference type="Pfam" id="PF03767">
    <property type="entry name" value="Acid_phosphat_B"/>
    <property type="match status" value="1"/>
</dbReference>
<evidence type="ECO:0000256" key="1">
    <source>
        <dbReference type="ARBA" id="ARBA00022729"/>
    </source>
</evidence>
<dbReference type="RefSeq" id="WP_133767953.1">
    <property type="nucleotide sequence ID" value="NZ_SNZR01000011.1"/>
</dbReference>
<dbReference type="InterPro" id="IPR005519">
    <property type="entry name" value="Acid_phosphat_B-like"/>
</dbReference>
<dbReference type="PANTHER" id="PTHR31284:SF10">
    <property type="entry name" value="ACID PHOSPHATASE-LIKE PROTEIN"/>
    <property type="match status" value="1"/>
</dbReference>
<dbReference type="OrthoDB" id="193314at2"/>
<dbReference type="Proteomes" id="UP000295122">
    <property type="component" value="Unassembled WGS sequence"/>
</dbReference>
<feature type="chain" id="PRO_5020516087" evidence="2">
    <location>
        <begin position="25"/>
        <end position="238"/>
    </location>
</feature>
<dbReference type="PROSITE" id="PS51257">
    <property type="entry name" value="PROKAR_LIPOPROTEIN"/>
    <property type="match status" value="1"/>
</dbReference>